<evidence type="ECO:0000256" key="2">
    <source>
        <dbReference type="ARBA" id="ARBA00022801"/>
    </source>
</evidence>
<evidence type="ECO:0000256" key="1">
    <source>
        <dbReference type="ARBA" id="ARBA00006745"/>
    </source>
</evidence>
<dbReference type="InterPro" id="IPR006311">
    <property type="entry name" value="TAT_signal"/>
</dbReference>
<reference evidence="4 5" key="1">
    <citation type="submission" date="2019-07" db="EMBL/GenBank/DDBJ databases">
        <title>Whole genome shotgun sequence of Skermanella aerolata NBRC 106429.</title>
        <authorList>
            <person name="Hosoyama A."/>
            <person name="Uohara A."/>
            <person name="Ohji S."/>
            <person name="Ichikawa N."/>
        </authorList>
    </citation>
    <scope>NUCLEOTIDE SEQUENCE [LARGE SCALE GENOMIC DNA]</scope>
    <source>
        <strain evidence="4 5">NBRC 106429</strain>
    </source>
</reference>
<sequence>MPHDHRIPTGSSPLAVSRRSLLGRLALGGLALGTTVLPWRSAPAQTAAPSSRPLVRQPPQGEFVIRGGYVLTMEPGAADLPRGDVHVRDGTIVAVGESLAAPGAEVIDGAGFIVSPGLVDTHWHMWTSLMRNMANSVPGSGYFLVVTRTGSAFLPEHMYAGTLLSAAEAINAGITTVHDWCHNIRSPEHARSDVQALKDAGIRGRFSYGPYRPLSPRQPLDVADFTRLHDQWQDYENGGLLSLGLGWRGVQSVVQEPGGTAKLVPGDPAVYRADFDAARERGLPVSLHANSTPADHGHVAALERLGLLHEGFQVVHATHITPAEVEAMAKRGAVVTLSPFSEMTIGYGVPPVRAFLDAGVATGLSVDTTPLTGDADMMDIMKVTHNLFNGQAMSEFGTTARRMLELGTLEGARSLGLSAITGSLAAGKRADLIMTAIHDRSQGLSMTPVTDMAHMIVHSAGPGDVDTVIVDGRVLKQGGRLTAIDTEEVKRRAAAASDFVRSAAPG</sequence>
<dbReference type="PANTHER" id="PTHR43794">
    <property type="entry name" value="AMINOHYDROLASE SSNA-RELATED"/>
    <property type="match status" value="1"/>
</dbReference>
<comment type="caution">
    <text evidence="4">The sequence shown here is derived from an EMBL/GenBank/DDBJ whole genome shotgun (WGS) entry which is preliminary data.</text>
</comment>
<dbReference type="SUPFAM" id="SSF51338">
    <property type="entry name" value="Composite domain of metallo-dependent hydrolases"/>
    <property type="match status" value="1"/>
</dbReference>
<dbReference type="GO" id="GO:0016810">
    <property type="term" value="F:hydrolase activity, acting on carbon-nitrogen (but not peptide) bonds"/>
    <property type="evidence" value="ECO:0007669"/>
    <property type="project" value="InterPro"/>
</dbReference>
<dbReference type="PANTHER" id="PTHR43794:SF11">
    <property type="entry name" value="AMIDOHYDROLASE-RELATED DOMAIN-CONTAINING PROTEIN"/>
    <property type="match status" value="1"/>
</dbReference>
<evidence type="ECO:0000313" key="5">
    <source>
        <dbReference type="Proteomes" id="UP000321523"/>
    </source>
</evidence>
<dbReference type="InterPro" id="IPR050287">
    <property type="entry name" value="MTA/SAH_deaminase"/>
</dbReference>
<organism evidence="4 5">
    <name type="scientific">Skermanella aerolata</name>
    <dbReference type="NCBI Taxonomy" id="393310"/>
    <lineage>
        <taxon>Bacteria</taxon>
        <taxon>Pseudomonadati</taxon>
        <taxon>Pseudomonadota</taxon>
        <taxon>Alphaproteobacteria</taxon>
        <taxon>Rhodospirillales</taxon>
        <taxon>Azospirillaceae</taxon>
        <taxon>Skermanella</taxon>
    </lineage>
</organism>
<evidence type="ECO:0000259" key="3">
    <source>
        <dbReference type="Pfam" id="PF01979"/>
    </source>
</evidence>
<gene>
    <name evidence="4" type="ORF">SAE02_40010</name>
</gene>
<dbReference type="Pfam" id="PF01979">
    <property type="entry name" value="Amidohydro_1"/>
    <property type="match status" value="1"/>
</dbReference>
<dbReference type="AlphaFoldDB" id="A0A512DTQ1"/>
<accession>A0A512DTQ1</accession>
<dbReference type="Gene3D" id="2.30.40.10">
    <property type="entry name" value="Urease, subunit C, domain 1"/>
    <property type="match status" value="1"/>
</dbReference>
<dbReference type="PROSITE" id="PS51318">
    <property type="entry name" value="TAT"/>
    <property type="match status" value="1"/>
</dbReference>
<dbReference type="InterPro" id="IPR006680">
    <property type="entry name" value="Amidohydro-rel"/>
</dbReference>
<dbReference type="EMBL" id="BJYZ01000018">
    <property type="protein sequence ID" value="GEO39853.1"/>
    <property type="molecule type" value="Genomic_DNA"/>
</dbReference>
<dbReference type="InterPro" id="IPR011059">
    <property type="entry name" value="Metal-dep_hydrolase_composite"/>
</dbReference>
<dbReference type="SUPFAM" id="SSF51556">
    <property type="entry name" value="Metallo-dependent hydrolases"/>
    <property type="match status" value="1"/>
</dbReference>
<protein>
    <submittedName>
        <fullName evidence="4">N-ethylammeline chlorohydrolase</fullName>
    </submittedName>
</protein>
<proteinExistence type="inferred from homology"/>
<keyword evidence="2 4" id="KW-0378">Hydrolase</keyword>
<comment type="similarity">
    <text evidence="1">Belongs to the metallo-dependent hydrolases superfamily. ATZ/TRZ family.</text>
</comment>
<name>A0A512DTQ1_9PROT</name>
<dbReference type="Proteomes" id="UP000321523">
    <property type="component" value="Unassembled WGS sequence"/>
</dbReference>
<dbReference type="InterPro" id="IPR032466">
    <property type="entry name" value="Metal_Hydrolase"/>
</dbReference>
<evidence type="ECO:0000313" key="4">
    <source>
        <dbReference type="EMBL" id="GEO39853.1"/>
    </source>
</evidence>
<dbReference type="RefSeq" id="WP_052832221.1">
    <property type="nucleotide sequence ID" value="NZ_BJYZ01000018.1"/>
</dbReference>
<keyword evidence="5" id="KW-1185">Reference proteome</keyword>
<dbReference type="Gene3D" id="3.20.20.140">
    <property type="entry name" value="Metal-dependent hydrolases"/>
    <property type="match status" value="1"/>
</dbReference>
<feature type="domain" description="Amidohydrolase-related" evidence="3">
    <location>
        <begin position="113"/>
        <end position="474"/>
    </location>
</feature>
<dbReference type="OrthoDB" id="9796020at2"/>
<dbReference type="NCBIfam" id="NF006056">
    <property type="entry name" value="PRK08204.1"/>
    <property type="match status" value="1"/>
</dbReference>